<sequence length="157" mass="18143">MAQRGVEKLEVSAEVKHPADKVWKYYAHEMHNTLPVSMSGHFTDMVYLEGEPLTVGSTFRATYHEDITHYSYIKMKWDEVDHEKHHFKCSLVDGGGLDKHFAKLTYIFTILPGSSPQSCVMHFVVEYIDREDHSLHDFIKEEIKKCIASLDSHLCDV</sequence>
<protein>
    <recommendedName>
        <fullName evidence="3">Bet v I/Major latex protein domain-containing protein</fullName>
    </recommendedName>
</protein>
<dbReference type="InterPro" id="IPR050279">
    <property type="entry name" value="Plant_def-hormone_signal"/>
</dbReference>
<proteinExistence type="inferred from homology"/>
<organism evidence="4 5">
    <name type="scientific">Ceratopteris richardii</name>
    <name type="common">Triangle waterfern</name>
    <dbReference type="NCBI Taxonomy" id="49495"/>
    <lineage>
        <taxon>Eukaryota</taxon>
        <taxon>Viridiplantae</taxon>
        <taxon>Streptophyta</taxon>
        <taxon>Embryophyta</taxon>
        <taxon>Tracheophyta</taxon>
        <taxon>Polypodiopsida</taxon>
        <taxon>Polypodiidae</taxon>
        <taxon>Polypodiales</taxon>
        <taxon>Pteridineae</taxon>
        <taxon>Pteridaceae</taxon>
        <taxon>Parkerioideae</taxon>
        <taxon>Ceratopteris</taxon>
    </lineage>
</organism>
<dbReference type="Pfam" id="PF00407">
    <property type="entry name" value="Bet_v_1"/>
    <property type="match status" value="1"/>
</dbReference>
<comment type="caution">
    <text evidence="4">The sequence shown here is derived from an EMBL/GenBank/DDBJ whole genome shotgun (WGS) entry which is preliminary data.</text>
</comment>
<reference evidence="4" key="1">
    <citation type="submission" date="2021-08" db="EMBL/GenBank/DDBJ databases">
        <title>WGS assembly of Ceratopteris richardii.</title>
        <authorList>
            <person name="Marchant D.B."/>
            <person name="Chen G."/>
            <person name="Jenkins J."/>
            <person name="Shu S."/>
            <person name="Leebens-Mack J."/>
            <person name="Grimwood J."/>
            <person name="Schmutz J."/>
            <person name="Soltis P."/>
            <person name="Soltis D."/>
            <person name="Chen Z.-H."/>
        </authorList>
    </citation>
    <scope>NUCLEOTIDE SEQUENCE</scope>
    <source>
        <strain evidence="4">Whitten #5841</strain>
        <tissue evidence="4">Leaf</tissue>
    </source>
</reference>
<dbReference type="GO" id="GO:0005737">
    <property type="term" value="C:cytoplasm"/>
    <property type="evidence" value="ECO:0007669"/>
    <property type="project" value="TreeGrafter"/>
</dbReference>
<dbReference type="GO" id="GO:0004864">
    <property type="term" value="F:protein phosphatase inhibitor activity"/>
    <property type="evidence" value="ECO:0007669"/>
    <property type="project" value="TreeGrafter"/>
</dbReference>
<dbReference type="Gene3D" id="3.30.530.20">
    <property type="match status" value="1"/>
</dbReference>
<evidence type="ECO:0000256" key="1">
    <source>
        <dbReference type="ARBA" id="ARBA00009744"/>
    </source>
</evidence>
<dbReference type="GO" id="GO:0009820">
    <property type="term" value="P:alkaloid metabolic process"/>
    <property type="evidence" value="ECO:0007669"/>
    <property type="project" value="UniProtKB-KW"/>
</dbReference>
<name>A0A8T2TMB7_CERRI</name>
<dbReference type="GO" id="GO:0009738">
    <property type="term" value="P:abscisic acid-activated signaling pathway"/>
    <property type="evidence" value="ECO:0007669"/>
    <property type="project" value="TreeGrafter"/>
</dbReference>
<dbReference type="Proteomes" id="UP000825935">
    <property type="component" value="Chromosome 12"/>
</dbReference>
<dbReference type="PANTHER" id="PTHR31213">
    <property type="entry name" value="OS08G0374000 PROTEIN-RELATED"/>
    <property type="match status" value="1"/>
</dbReference>
<dbReference type="SUPFAM" id="SSF55961">
    <property type="entry name" value="Bet v1-like"/>
    <property type="match status" value="1"/>
</dbReference>
<evidence type="ECO:0000256" key="2">
    <source>
        <dbReference type="ARBA" id="ARBA00022589"/>
    </source>
</evidence>
<dbReference type="AlphaFoldDB" id="A0A8T2TMB7"/>
<dbReference type="EMBL" id="CM035417">
    <property type="protein sequence ID" value="KAH7423832.1"/>
    <property type="molecule type" value="Genomic_DNA"/>
</dbReference>
<evidence type="ECO:0000313" key="4">
    <source>
        <dbReference type="EMBL" id="KAH7423832.1"/>
    </source>
</evidence>
<accession>A0A8T2TMB7</accession>
<feature type="domain" description="Bet v I/Major latex protein" evidence="3">
    <location>
        <begin position="6"/>
        <end position="155"/>
    </location>
</feature>
<dbReference type="GO" id="GO:0006952">
    <property type="term" value="P:defense response"/>
    <property type="evidence" value="ECO:0007669"/>
    <property type="project" value="InterPro"/>
</dbReference>
<dbReference type="InterPro" id="IPR000916">
    <property type="entry name" value="Bet_v_I/MLP"/>
</dbReference>
<dbReference type="GO" id="GO:0005634">
    <property type="term" value="C:nucleus"/>
    <property type="evidence" value="ECO:0007669"/>
    <property type="project" value="TreeGrafter"/>
</dbReference>
<gene>
    <name evidence="4" type="ORF">KP509_12G076200</name>
</gene>
<comment type="similarity">
    <text evidence="1">Belongs to the BetVI family.</text>
</comment>
<dbReference type="InterPro" id="IPR023393">
    <property type="entry name" value="START-like_dom_sf"/>
</dbReference>
<dbReference type="PANTHER" id="PTHR31213:SF19">
    <property type="entry name" value="BET V I_MAJOR LATEX PROTEIN DOMAIN-CONTAINING PROTEIN"/>
    <property type="match status" value="1"/>
</dbReference>
<evidence type="ECO:0000313" key="5">
    <source>
        <dbReference type="Proteomes" id="UP000825935"/>
    </source>
</evidence>
<dbReference type="OrthoDB" id="1500546at2759"/>
<keyword evidence="5" id="KW-1185">Reference proteome</keyword>
<evidence type="ECO:0000259" key="3">
    <source>
        <dbReference type="Pfam" id="PF00407"/>
    </source>
</evidence>
<dbReference type="GO" id="GO:0010427">
    <property type="term" value="F:abscisic acid binding"/>
    <property type="evidence" value="ECO:0007669"/>
    <property type="project" value="TreeGrafter"/>
</dbReference>
<dbReference type="GO" id="GO:0038023">
    <property type="term" value="F:signaling receptor activity"/>
    <property type="evidence" value="ECO:0007669"/>
    <property type="project" value="TreeGrafter"/>
</dbReference>
<keyword evidence="2" id="KW-0017">Alkaloid metabolism</keyword>